<dbReference type="InterPro" id="IPR050832">
    <property type="entry name" value="Bact_Acetyltransf"/>
</dbReference>
<evidence type="ECO:0000256" key="1">
    <source>
        <dbReference type="ARBA" id="ARBA00022679"/>
    </source>
</evidence>
<keyword evidence="2" id="KW-0012">Acyltransferase</keyword>
<dbReference type="CDD" id="cd04301">
    <property type="entry name" value="NAT_SF"/>
    <property type="match status" value="1"/>
</dbReference>
<dbReference type="InterPro" id="IPR016181">
    <property type="entry name" value="Acyl_CoA_acyltransferase"/>
</dbReference>
<accession>A0A7W8IL32</accession>
<evidence type="ECO:0000256" key="2">
    <source>
        <dbReference type="ARBA" id="ARBA00023315"/>
    </source>
</evidence>
<keyword evidence="5" id="KW-1185">Reference proteome</keyword>
<keyword evidence="1" id="KW-0808">Transferase</keyword>
<dbReference type="InterPro" id="IPR000182">
    <property type="entry name" value="GNAT_dom"/>
</dbReference>
<dbReference type="Pfam" id="PF00583">
    <property type="entry name" value="Acetyltransf_1"/>
    <property type="match status" value="1"/>
</dbReference>
<protein>
    <submittedName>
        <fullName evidence="4">Ribosomal protein S18 acetylase RimI-like enzyme</fullName>
    </submittedName>
</protein>
<reference evidence="4" key="1">
    <citation type="submission" date="2020-08" db="EMBL/GenBank/DDBJ databases">
        <title>Genomic Encyclopedia of Type Strains, Phase IV (KMG-V): Genome sequencing to study the core and pangenomes of soil and plant-associated prokaryotes.</title>
        <authorList>
            <person name="Whitman W."/>
        </authorList>
    </citation>
    <scope>NUCLEOTIDE SEQUENCE [LARGE SCALE GENOMIC DNA]</scope>
    <source>
        <strain evidence="4">M8UP27</strain>
    </source>
</reference>
<organism evidence="4 5">
    <name type="scientific">Tunturiibacter empetritectus</name>
    <dbReference type="NCBI Taxonomy" id="3069691"/>
    <lineage>
        <taxon>Bacteria</taxon>
        <taxon>Pseudomonadati</taxon>
        <taxon>Acidobacteriota</taxon>
        <taxon>Terriglobia</taxon>
        <taxon>Terriglobales</taxon>
        <taxon>Acidobacteriaceae</taxon>
        <taxon>Tunturiibacter</taxon>
    </lineage>
</organism>
<dbReference type="PANTHER" id="PTHR43877">
    <property type="entry name" value="AMINOALKYLPHOSPHONATE N-ACETYLTRANSFERASE-RELATED-RELATED"/>
    <property type="match status" value="1"/>
</dbReference>
<dbReference type="EMBL" id="JACHDY010000004">
    <property type="protein sequence ID" value="MBB5318188.1"/>
    <property type="molecule type" value="Genomic_DNA"/>
</dbReference>
<sequence length="175" mass="19804">MIFVPTTSVDVDELVTFVNNAYRGKSAEAGWASEAKVIGGQRIDSTILAETFANGKATVLLMRDHDKAPLAGCVSLEPTDEPVVWYLSMLAIDPQRQADGLGRTLLSYAEDYAKARGAQRVRITVIWLRHTLVEWYERRGYRRTGKTEPFPYGDQRFGMPLRDDLYFEILEKTLV</sequence>
<evidence type="ECO:0000313" key="4">
    <source>
        <dbReference type="EMBL" id="MBB5318188.1"/>
    </source>
</evidence>
<evidence type="ECO:0000259" key="3">
    <source>
        <dbReference type="PROSITE" id="PS51186"/>
    </source>
</evidence>
<proteinExistence type="predicted"/>
<evidence type="ECO:0000313" key="5">
    <source>
        <dbReference type="Proteomes" id="UP000568106"/>
    </source>
</evidence>
<dbReference type="Proteomes" id="UP000568106">
    <property type="component" value="Unassembled WGS sequence"/>
</dbReference>
<gene>
    <name evidence="4" type="ORF">HDF09_002885</name>
</gene>
<dbReference type="Gene3D" id="3.40.630.30">
    <property type="match status" value="1"/>
</dbReference>
<dbReference type="SUPFAM" id="SSF55729">
    <property type="entry name" value="Acyl-CoA N-acyltransferases (Nat)"/>
    <property type="match status" value="1"/>
</dbReference>
<feature type="domain" description="N-acetyltransferase" evidence="3">
    <location>
        <begin position="1"/>
        <end position="164"/>
    </location>
</feature>
<dbReference type="GO" id="GO:0005840">
    <property type="term" value="C:ribosome"/>
    <property type="evidence" value="ECO:0007669"/>
    <property type="project" value="UniProtKB-KW"/>
</dbReference>
<name>A0A7W8IL32_9BACT</name>
<dbReference type="AlphaFoldDB" id="A0A7W8IL32"/>
<dbReference type="PROSITE" id="PS51186">
    <property type="entry name" value="GNAT"/>
    <property type="match status" value="1"/>
</dbReference>
<dbReference type="PANTHER" id="PTHR43877:SF2">
    <property type="entry name" value="AMINOALKYLPHOSPHONATE N-ACETYLTRANSFERASE-RELATED"/>
    <property type="match status" value="1"/>
</dbReference>
<dbReference type="GO" id="GO:0016747">
    <property type="term" value="F:acyltransferase activity, transferring groups other than amino-acyl groups"/>
    <property type="evidence" value="ECO:0007669"/>
    <property type="project" value="InterPro"/>
</dbReference>
<comment type="caution">
    <text evidence="4">The sequence shown here is derived from an EMBL/GenBank/DDBJ whole genome shotgun (WGS) entry which is preliminary data.</text>
</comment>